<dbReference type="OrthoDB" id="10267115at2759"/>
<keyword evidence="6" id="KW-0746">Sphingolipid metabolism</keyword>
<dbReference type="GO" id="GO:0030148">
    <property type="term" value="P:sphingolipid biosynthetic process"/>
    <property type="evidence" value="ECO:0007669"/>
    <property type="project" value="InterPro"/>
</dbReference>
<dbReference type="FunFam" id="3.40.50.720:FF:000468">
    <property type="entry name" value="Short-chain dehydrogenase, putative"/>
    <property type="match status" value="1"/>
</dbReference>
<feature type="transmembrane region" description="Helical" evidence="12">
    <location>
        <begin position="169"/>
        <end position="187"/>
    </location>
</feature>
<evidence type="ECO:0000256" key="6">
    <source>
        <dbReference type="ARBA" id="ARBA00022919"/>
    </source>
</evidence>
<comment type="subcellular location">
    <subcellularLocation>
        <location evidence="1">Endoplasmic reticulum</location>
    </subcellularLocation>
</comment>
<evidence type="ECO:0000256" key="2">
    <source>
        <dbReference type="ARBA" id="ARBA00004760"/>
    </source>
</evidence>
<proteinExistence type="predicted"/>
<keyword evidence="14" id="KW-1185">Reference proteome</keyword>
<evidence type="ECO:0000256" key="10">
    <source>
        <dbReference type="ARBA" id="ARBA00044737"/>
    </source>
</evidence>
<keyword evidence="12" id="KW-1133">Transmembrane helix</keyword>
<keyword evidence="8" id="KW-0443">Lipid metabolism</keyword>
<dbReference type="AlphaFoldDB" id="A0A1C7LZD8"/>
<evidence type="ECO:0000313" key="13">
    <source>
        <dbReference type="EMBL" id="OBZ70022.1"/>
    </source>
</evidence>
<keyword evidence="12" id="KW-0812">Transmembrane</keyword>
<dbReference type="InterPro" id="IPR045022">
    <property type="entry name" value="KDSR-like"/>
</dbReference>
<dbReference type="EC" id="1.1.1.102" evidence="9"/>
<dbReference type="PANTHER" id="PTHR43550:SF3">
    <property type="entry name" value="3-KETODIHYDROSPHINGOSINE REDUCTASE"/>
    <property type="match status" value="1"/>
</dbReference>
<evidence type="ECO:0000256" key="1">
    <source>
        <dbReference type="ARBA" id="ARBA00004240"/>
    </source>
</evidence>
<feature type="transmembrane region" description="Helical" evidence="12">
    <location>
        <begin position="6"/>
        <end position="23"/>
    </location>
</feature>
<reference evidence="13 14" key="1">
    <citation type="submission" date="2016-03" db="EMBL/GenBank/DDBJ databases">
        <title>Whole genome sequencing of Grifola frondosa 9006-11.</title>
        <authorList>
            <person name="Min B."/>
            <person name="Park H."/>
            <person name="Kim J.-G."/>
            <person name="Cho H."/>
            <person name="Oh Y.-L."/>
            <person name="Kong W.-S."/>
            <person name="Choi I.-G."/>
        </authorList>
    </citation>
    <scope>NUCLEOTIDE SEQUENCE [LARGE SCALE GENOMIC DNA]</scope>
    <source>
        <strain evidence="13 14">9006-11</strain>
    </source>
</reference>
<dbReference type="CDD" id="cd08939">
    <property type="entry name" value="KDSR-like_SDR_c"/>
    <property type="match status" value="1"/>
</dbReference>
<comment type="pathway">
    <text evidence="2">Lipid metabolism; sphingolipid metabolism.</text>
</comment>
<evidence type="ECO:0000313" key="14">
    <source>
        <dbReference type="Proteomes" id="UP000092993"/>
    </source>
</evidence>
<keyword evidence="7" id="KW-0560">Oxidoreductase</keyword>
<accession>A0A1C7LZD8</accession>
<keyword evidence="4" id="KW-0256">Endoplasmic reticulum</keyword>
<keyword evidence="5" id="KW-0521">NADP</keyword>
<dbReference type="Gene3D" id="3.40.50.720">
    <property type="entry name" value="NAD(P)-binding Rossmann-like Domain"/>
    <property type="match status" value="1"/>
</dbReference>
<protein>
    <recommendedName>
        <fullName evidence="9">3-dehydrosphinganine reductase</fullName>
        <ecNumber evidence="9">1.1.1.102</ecNumber>
    </recommendedName>
</protein>
<dbReference type="InterPro" id="IPR002347">
    <property type="entry name" value="SDR_fam"/>
</dbReference>
<comment type="catalytic activity">
    <reaction evidence="11">
        <text>sphinganine + NADP(+) = 3-oxosphinganine + NADPH + H(+)</text>
        <dbReference type="Rhea" id="RHEA:22640"/>
        <dbReference type="ChEBI" id="CHEBI:15378"/>
        <dbReference type="ChEBI" id="CHEBI:57783"/>
        <dbReference type="ChEBI" id="CHEBI:57817"/>
        <dbReference type="ChEBI" id="CHEBI:58299"/>
        <dbReference type="ChEBI" id="CHEBI:58349"/>
        <dbReference type="EC" id="1.1.1.102"/>
    </reaction>
    <physiologicalReaction direction="right-to-left" evidence="11">
        <dbReference type="Rhea" id="RHEA:22642"/>
    </physiologicalReaction>
</comment>
<dbReference type="OMA" id="PRQWGFF"/>
<dbReference type="GO" id="GO:0006666">
    <property type="term" value="P:3-keto-sphinganine metabolic process"/>
    <property type="evidence" value="ECO:0007669"/>
    <property type="project" value="InterPro"/>
</dbReference>
<evidence type="ECO:0000256" key="8">
    <source>
        <dbReference type="ARBA" id="ARBA00023098"/>
    </source>
</evidence>
<dbReference type="STRING" id="5627.A0A1C7LZD8"/>
<dbReference type="GO" id="GO:0005789">
    <property type="term" value="C:endoplasmic reticulum membrane"/>
    <property type="evidence" value="ECO:0007669"/>
    <property type="project" value="TreeGrafter"/>
</dbReference>
<comment type="pathway">
    <text evidence="3">Sphingolipid metabolism.</text>
</comment>
<gene>
    <name evidence="13" type="primary">TSC10</name>
    <name evidence="13" type="ORF">A0H81_09971</name>
</gene>
<keyword evidence="12" id="KW-0472">Membrane</keyword>
<comment type="caution">
    <text evidence="13">The sequence shown here is derived from an EMBL/GenBank/DDBJ whole genome shotgun (WGS) entry which is preliminary data.</text>
</comment>
<evidence type="ECO:0000256" key="11">
    <source>
        <dbReference type="ARBA" id="ARBA00048930"/>
    </source>
</evidence>
<name>A0A1C7LZD8_GRIFR</name>
<evidence type="ECO:0000256" key="9">
    <source>
        <dbReference type="ARBA" id="ARBA00026112"/>
    </source>
</evidence>
<dbReference type="Pfam" id="PF00106">
    <property type="entry name" value="adh_short"/>
    <property type="match status" value="1"/>
</dbReference>
<dbReference type="EMBL" id="LUGG01000014">
    <property type="protein sequence ID" value="OBZ70022.1"/>
    <property type="molecule type" value="Genomic_DNA"/>
</dbReference>
<sequence>MLGTTVCLAIVISLIIGFSQMFFRKKWDPRSQHCYVTGGSSGTGLALAILLTKKGADVSIVARNEERLQKALAELEKVRQTPNQILKAYSFSVDTESGATAALDAACEAHGGQSPDATFLCAGKSTPGYFVEQDEASLRQGMDETYWAQAFSALAAAKHMVRQRSKGKIVFVSSVLGYMSIIGYSPYSPGKFAIRGLAETLQSEMMLYGIDVHICFPCTIFTPSYVEENRIKPKVTLKIEETDSGDTPETVAAGILRGVQKGRFHITYNFLGDVFRASTCGSSPRNSYFIDLVYGLIGYIALPIWRLTVDSTVRSFRQEHQEHLAGTGFLDPAAAKK</sequence>
<comment type="function">
    <text evidence="10">Catalyzes the reduction of 3'-oxosphinganine (3-ketodihydrosphingosine/KDS) to sphinganine (dihydrosphingosine/DHS), the second step of de novo sphingolipid biosynthesis.</text>
</comment>
<dbReference type="Proteomes" id="UP000092993">
    <property type="component" value="Unassembled WGS sequence"/>
</dbReference>
<evidence type="ECO:0000256" key="7">
    <source>
        <dbReference type="ARBA" id="ARBA00023002"/>
    </source>
</evidence>
<evidence type="ECO:0000256" key="5">
    <source>
        <dbReference type="ARBA" id="ARBA00022857"/>
    </source>
</evidence>
<dbReference type="InterPro" id="IPR036291">
    <property type="entry name" value="NAD(P)-bd_dom_sf"/>
</dbReference>
<evidence type="ECO:0000256" key="3">
    <source>
        <dbReference type="ARBA" id="ARBA00004991"/>
    </source>
</evidence>
<dbReference type="SUPFAM" id="SSF51735">
    <property type="entry name" value="NAD(P)-binding Rossmann-fold domains"/>
    <property type="match status" value="1"/>
</dbReference>
<evidence type="ECO:0000256" key="12">
    <source>
        <dbReference type="SAM" id="Phobius"/>
    </source>
</evidence>
<organism evidence="13 14">
    <name type="scientific">Grifola frondosa</name>
    <name type="common">Maitake</name>
    <name type="synonym">Polyporus frondosus</name>
    <dbReference type="NCBI Taxonomy" id="5627"/>
    <lineage>
        <taxon>Eukaryota</taxon>
        <taxon>Fungi</taxon>
        <taxon>Dikarya</taxon>
        <taxon>Basidiomycota</taxon>
        <taxon>Agaricomycotina</taxon>
        <taxon>Agaricomycetes</taxon>
        <taxon>Polyporales</taxon>
        <taxon>Grifolaceae</taxon>
        <taxon>Grifola</taxon>
    </lineage>
</organism>
<evidence type="ECO:0000256" key="4">
    <source>
        <dbReference type="ARBA" id="ARBA00022824"/>
    </source>
</evidence>
<dbReference type="PRINTS" id="PR00081">
    <property type="entry name" value="GDHRDH"/>
</dbReference>
<dbReference type="GO" id="GO:0047560">
    <property type="term" value="F:3-dehydrosphinganine reductase activity"/>
    <property type="evidence" value="ECO:0007669"/>
    <property type="project" value="UniProtKB-EC"/>
</dbReference>
<dbReference type="PANTHER" id="PTHR43550">
    <property type="entry name" value="3-KETODIHYDROSPHINGOSINE REDUCTASE"/>
    <property type="match status" value="1"/>
</dbReference>